<keyword evidence="9" id="KW-0325">Glycoprotein</keyword>
<dbReference type="SUPFAM" id="SSF52540">
    <property type="entry name" value="P-loop containing nucleoside triphosphate hydrolases"/>
    <property type="match status" value="1"/>
</dbReference>
<name>A0ABM4BKV3_HYDVU</name>
<evidence type="ECO:0000256" key="4">
    <source>
        <dbReference type="ARBA" id="ARBA00022692"/>
    </source>
</evidence>
<dbReference type="GeneID" id="105846546"/>
<keyword evidence="8" id="KW-0472">Membrane</keyword>
<evidence type="ECO:0000256" key="6">
    <source>
        <dbReference type="ARBA" id="ARBA00022989"/>
    </source>
</evidence>
<dbReference type="InterPro" id="IPR009729">
    <property type="entry name" value="Gal-3-0_sulfotransfrase"/>
</dbReference>
<evidence type="ECO:0000256" key="2">
    <source>
        <dbReference type="ARBA" id="ARBA00008124"/>
    </source>
</evidence>
<gene>
    <name evidence="12" type="primary">LOC105846546</name>
</gene>
<dbReference type="RefSeq" id="XP_065649689.1">
    <property type="nucleotide sequence ID" value="XM_065793617.1"/>
</dbReference>
<keyword evidence="11" id="KW-1185">Reference proteome</keyword>
<feature type="compositionally biased region" description="Acidic residues" evidence="10">
    <location>
        <begin position="384"/>
        <end position="398"/>
    </location>
</feature>
<protein>
    <submittedName>
        <fullName evidence="12">Galactose-3-O-sulfotransferase 4 isoform X2</fullName>
    </submittedName>
</protein>
<evidence type="ECO:0000256" key="8">
    <source>
        <dbReference type="ARBA" id="ARBA00023136"/>
    </source>
</evidence>
<comment type="similarity">
    <text evidence="2">Belongs to the galactose-3-O-sulfotransferase family.</text>
</comment>
<keyword evidence="3" id="KW-0808">Transferase</keyword>
<reference evidence="12" key="1">
    <citation type="submission" date="2025-08" db="UniProtKB">
        <authorList>
            <consortium name="RefSeq"/>
        </authorList>
    </citation>
    <scope>IDENTIFICATION</scope>
</reference>
<evidence type="ECO:0000256" key="3">
    <source>
        <dbReference type="ARBA" id="ARBA00022679"/>
    </source>
</evidence>
<dbReference type="Gene3D" id="3.40.50.300">
    <property type="entry name" value="P-loop containing nucleotide triphosphate hydrolases"/>
    <property type="match status" value="1"/>
</dbReference>
<comment type="subcellular location">
    <subcellularLocation>
        <location evidence="1">Golgi apparatus membrane</location>
        <topology evidence="1">Single-pass type II membrane protein</topology>
    </subcellularLocation>
</comment>
<accession>A0ABM4BKV3</accession>
<evidence type="ECO:0000256" key="1">
    <source>
        <dbReference type="ARBA" id="ARBA00004323"/>
    </source>
</evidence>
<dbReference type="InterPro" id="IPR027417">
    <property type="entry name" value="P-loop_NTPase"/>
</dbReference>
<dbReference type="Proteomes" id="UP001652625">
    <property type="component" value="Chromosome 03"/>
</dbReference>
<organism evidence="11 12">
    <name type="scientific">Hydra vulgaris</name>
    <name type="common">Hydra</name>
    <name type="synonym">Hydra attenuata</name>
    <dbReference type="NCBI Taxonomy" id="6087"/>
    <lineage>
        <taxon>Eukaryota</taxon>
        <taxon>Metazoa</taxon>
        <taxon>Cnidaria</taxon>
        <taxon>Hydrozoa</taxon>
        <taxon>Hydroidolina</taxon>
        <taxon>Anthoathecata</taxon>
        <taxon>Aplanulata</taxon>
        <taxon>Hydridae</taxon>
        <taxon>Hydra</taxon>
    </lineage>
</organism>
<proteinExistence type="inferred from homology"/>
<keyword evidence="6" id="KW-1133">Transmembrane helix</keyword>
<dbReference type="PANTHER" id="PTHR14647">
    <property type="entry name" value="GALACTOSE-3-O-SULFOTRANSFERASE"/>
    <property type="match status" value="1"/>
</dbReference>
<keyword evidence="5" id="KW-0735">Signal-anchor</keyword>
<evidence type="ECO:0000313" key="11">
    <source>
        <dbReference type="Proteomes" id="UP001652625"/>
    </source>
</evidence>
<sequence>MVCSFRRCVKIVTALIVTQVILSIKNWIEIKDVRLRDEIIIKGRVEKQDEYPFQDPPSFHDESCNDKKINILFLKTHKTASSTVTSIFNRFADINNLSIAIPLYNNMFRWPYSFSKNSVDFLRLRLKSANILCNHAVYNRNEFFKVMKTPFKTVTILREPVLQFYSAFYYGNFTKSFQLQRYRDPVEQYIKNPRKYYRYFRKIGSLHFLLQNSQSFDLNFPRFSKRLYNNTFTDFLNYLNKSLDFVMISEYFDEAAVMLKDMLCWNYMDIIYTKKMTSVDLNYKTITPSINATTMIRSWNSLDVKLYDFFLKKFLSIKKTYHNKIFSKKLLDYKKLNKLVSEFCQMIKSEEQLIKKHIHDQLNKTKSDENLIKKQSDDQLIESQTDDQSIEEQSDDQSIENQSNKRLVKKQNEITAFLYEIGEEPPSIFLHQPKCFCNKITRSEIEYLRYFENKFPQYYYAKKKPYENGFYDC</sequence>
<evidence type="ECO:0000256" key="7">
    <source>
        <dbReference type="ARBA" id="ARBA00023034"/>
    </source>
</evidence>
<dbReference type="PANTHER" id="PTHR14647:SF87">
    <property type="entry name" value="PUTATIVE-RELATED"/>
    <property type="match status" value="1"/>
</dbReference>
<dbReference type="Pfam" id="PF06990">
    <property type="entry name" value="Gal-3-0_sulfotr"/>
    <property type="match status" value="1"/>
</dbReference>
<evidence type="ECO:0000313" key="12">
    <source>
        <dbReference type="RefSeq" id="XP_065649689.1"/>
    </source>
</evidence>
<evidence type="ECO:0000256" key="10">
    <source>
        <dbReference type="SAM" id="MobiDB-lite"/>
    </source>
</evidence>
<feature type="region of interest" description="Disordered" evidence="10">
    <location>
        <begin position="375"/>
        <end position="404"/>
    </location>
</feature>
<keyword evidence="4" id="KW-0812">Transmembrane</keyword>
<evidence type="ECO:0000256" key="9">
    <source>
        <dbReference type="ARBA" id="ARBA00023180"/>
    </source>
</evidence>
<keyword evidence="7" id="KW-0333">Golgi apparatus</keyword>
<evidence type="ECO:0000256" key="5">
    <source>
        <dbReference type="ARBA" id="ARBA00022968"/>
    </source>
</evidence>